<protein>
    <submittedName>
        <fullName evidence="1">Uncharacterized protein</fullName>
    </submittedName>
</protein>
<accession>A0A392WE46</accession>
<dbReference type="EMBL" id="LXQA011458278">
    <property type="protein sequence ID" value="MCI97919.1"/>
    <property type="molecule type" value="Genomic_DNA"/>
</dbReference>
<feature type="non-terminal residue" evidence="1">
    <location>
        <position position="26"/>
    </location>
</feature>
<evidence type="ECO:0000313" key="1">
    <source>
        <dbReference type="EMBL" id="MCI97919.1"/>
    </source>
</evidence>
<name>A0A392WE46_9FABA</name>
<sequence length="26" mass="2989">MVRGCPCPTRQKAKEMTKILAREVEL</sequence>
<dbReference type="AlphaFoldDB" id="A0A392WE46"/>
<proteinExistence type="predicted"/>
<reference evidence="1 2" key="1">
    <citation type="journal article" date="2018" name="Front. Plant Sci.">
        <title>Red Clover (Trifolium pratense) and Zigzag Clover (T. medium) - A Picture of Genomic Similarities and Differences.</title>
        <authorList>
            <person name="Dluhosova J."/>
            <person name="Istvanek J."/>
            <person name="Nedelnik J."/>
            <person name="Repkova J."/>
        </authorList>
    </citation>
    <scope>NUCLEOTIDE SEQUENCE [LARGE SCALE GENOMIC DNA]</scope>
    <source>
        <strain evidence="2">cv. 10/8</strain>
        <tissue evidence="1">Leaf</tissue>
    </source>
</reference>
<comment type="caution">
    <text evidence="1">The sequence shown here is derived from an EMBL/GenBank/DDBJ whole genome shotgun (WGS) entry which is preliminary data.</text>
</comment>
<keyword evidence="2" id="KW-1185">Reference proteome</keyword>
<organism evidence="1 2">
    <name type="scientific">Trifolium medium</name>
    <dbReference type="NCBI Taxonomy" id="97028"/>
    <lineage>
        <taxon>Eukaryota</taxon>
        <taxon>Viridiplantae</taxon>
        <taxon>Streptophyta</taxon>
        <taxon>Embryophyta</taxon>
        <taxon>Tracheophyta</taxon>
        <taxon>Spermatophyta</taxon>
        <taxon>Magnoliopsida</taxon>
        <taxon>eudicotyledons</taxon>
        <taxon>Gunneridae</taxon>
        <taxon>Pentapetalae</taxon>
        <taxon>rosids</taxon>
        <taxon>fabids</taxon>
        <taxon>Fabales</taxon>
        <taxon>Fabaceae</taxon>
        <taxon>Papilionoideae</taxon>
        <taxon>50 kb inversion clade</taxon>
        <taxon>NPAAA clade</taxon>
        <taxon>Hologalegina</taxon>
        <taxon>IRL clade</taxon>
        <taxon>Trifolieae</taxon>
        <taxon>Trifolium</taxon>
    </lineage>
</organism>
<evidence type="ECO:0000313" key="2">
    <source>
        <dbReference type="Proteomes" id="UP000265520"/>
    </source>
</evidence>
<dbReference type="Proteomes" id="UP000265520">
    <property type="component" value="Unassembled WGS sequence"/>
</dbReference>